<evidence type="ECO:0000313" key="1">
    <source>
        <dbReference type="EMBL" id="ATW30529.1"/>
    </source>
</evidence>
<protein>
    <submittedName>
        <fullName evidence="1">Uncharacterized protein</fullName>
    </submittedName>
</protein>
<reference evidence="2" key="1">
    <citation type="submission" date="2016-10" db="EMBL/GenBank/DDBJ databases">
        <authorList>
            <person name="Chevignon G."/>
        </authorList>
    </citation>
    <scope>NUCLEOTIDE SEQUENCE [LARGE SCALE GENOMIC DNA]</scope>
    <source>
        <strain evidence="2">A2C</strain>
    </source>
</reference>
<organism evidence="1 2">
    <name type="scientific">Candidatus Williamhamiltonella defendens</name>
    <dbReference type="NCBI Taxonomy" id="138072"/>
    <lineage>
        <taxon>Bacteria</taxon>
        <taxon>Pseudomonadati</taxon>
        <taxon>Pseudomonadota</taxon>
        <taxon>Gammaproteobacteria</taxon>
        <taxon>Enterobacterales</taxon>
        <taxon>Enterobacteriaceae</taxon>
        <taxon>aphid secondary symbionts</taxon>
        <taxon>Candidatus Williamhamiltonella</taxon>
    </lineage>
</organism>
<sequence>MFGKDIEPFLPGRKGKWGGIAKVAYLLMLMPCSGYSESALRGGICRRITATGKIRTAVFAV</sequence>
<proteinExistence type="predicted"/>
<gene>
    <name evidence="1" type="ORF">BJP41_09550</name>
</gene>
<dbReference type="EMBL" id="CP017606">
    <property type="protein sequence ID" value="ATW30529.1"/>
    <property type="molecule type" value="Genomic_DNA"/>
</dbReference>
<evidence type="ECO:0000313" key="2">
    <source>
        <dbReference type="Proteomes" id="UP000230008"/>
    </source>
</evidence>
<reference evidence="2" key="2">
    <citation type="submission" date="2017-11" db="EMBL/GenBank/DDBJ databases">
        <title>PacBio sequencing of new strain of the secondary endosymbiont Candidatus Hamiltonella defensa.</title>
        <authorList>
            <person name="Strand M.R."/>
            <person name="Oliver K."/>
        </authorList>
    </citation>
    <scope>NUCLEOTIDE SEQUENCE [LARGE SCALE GENOMIC DNA]</scope>
    <source>
        <strain evidence="2">A2C</strain>
    </source>
</reference>
<accession>A0A2D3T3Z9</accession>
<dbReference type="AlphaFoldDB" id="A0A2D3T3Z9"/>
<dbReference type="Proteomes" id="UP000230008">
    <property type="component" value="Chromosome"/>
</dbReference>
<name>A0A2D3T3Z9_9ENTR</name>